<keyword evidence="7" id="KW-1185">Reference proteome</keyword>
<dbReference type="PRINTS" id="PR00455">
    <property type="entry name" value="HTHTETR"/>
</dbReference>
<feature type="DNA-binding region" description="H-T-H motif" evidence="4">
    <location>
        <begin position="51"/>
        <end position="70"/>
    </location>
</feature>
<dbReference type="InterPro" id="IPR011075">
    <property type="entry name" value="TetR_C"/>
</dbReference>
<evidence type="ECO:0000313" key="7">
    <source>
        <dbReference type="Proteomes" id="UP000309389"/>
    </source>
</evidence>
<feature type="domain" description="HTH tetR-type" evidence="5">
    <location>
        <begin position="28"/>
        <end position="88"/>
    </location>
</feature>
<keyword evidence="2 4" id="KW-0238">DNA-binding</keyword>
<dbReference type="PROSITE" id="PS50977">
    <property type="entry name" value="HTH_TETR_2"/>
    <property type="match status" value="1"/>
</dbReference>
<dbReference type="PROSITE" id="PS01081">
    <property type="entry name" value="HTH_TETR_1"/>
    <property type="match status" value="1"/>
</dbReference>
<dbReference type="EMBL" id="SSHH01000002">
    <property type="protein sequence ID" value="TIX50740.1"/>
    <property type="molecule type" value="Genomic_DNA"/>
</dbReference>
<dbReference type="InterPro" id="IPR036271">
    <property type="entry name" value="Tet_transcr_reg_TetR-rel_C_sf"/>
</dbReference>
<accession>A0A4T3F3J8</accession>
<evidence type="ECO:0000313" key="6">
    <source>
        <dbReference type="EMBL" id="TIX50740.1"/>
    </source>
</evidence>
<proteinExistence type="predicted"/>
<evidence type="ECO:0000256" key="4">
    <source>
        <dbReference type="PROSITE-ProRule" id="PRU00335"/>
    </source>
</evidence>
<dbReference type="Proteomes" id="UP000309389">
    <property type="component" value="Unassembled WGS sequence"/>
</dbReference>
<dbReference type="GO" id="GO:0003677">
    <property type="term" value="F:DNA binding"/>
    <property type="evidence" value="ECO:0007669"/>
    <property type="project" value="UniProtKB-UniRule"/>
</dbReference>
<dbReference type="PANTHER" id="PTHR47506:SF1">
    <property type="entry name" value="HTH-TYPE TRANSCRIPTIONAL REGULATOR YJDC"/>
    <property type="match status" value="1"/>
</dbReference>
<reference evidence="6 7" key="1">
    <citation type="submission" date="2019-04" db="EMBL/GenBank/DDBJ databases">
        <title>Altererythrobacter aquimixticola sp. nov., isolated from sediment of junction between the ocean and a freshwater spring.</title>
        <authorList>
            <person name="Yoon J.-H."/>
        </authorList>
    </citation>
    <scope>NUCLEOTIDE SEQUENCE [LARGE SCALE GENOMIC DNA]</scope>
    <source>
        <strain evidence="6 7">SSKS-13</strain>
    </source>
</reference>
<evidence type="ECO:0000256" key="3">
    <source>
        <dbReference type="ARBA" id="ARBA00023163"/>
    </source>
</evidence>
<dbReference type="OrthoDB" id="9795242at2"/>
<dbReference type="InterPro" id="IPR001647">
    <property type="entry name" value="HTH_TetR"/>
</dbReference>
<comment type="caution">
    <text evidence="6">The sequence shown here is derived from an EMBL/GenBank/DDBJ whole genome shotgun (WGS) entry which is preliminary data.</text>
</comment>
<gene>
    <name evidence="6" type="ORF">E5222_10880</name>
</gene>
<keyword evidence="3" id="KW-0804">Transcription</keyword>
<dbReference type="AlphaFoldDB" id="A0A4T3F3J8"/>
<organism evidence="6 7">
    <name type="scientific">Alteraurantiacibacter aquimixticola</name>
    <dbReference type="NCBI Taxonomy" id="2489173"/>
    <lineage>
        <taxon>Bacteria</taxon>
        <taxon>Pseudomonadati</taxon>
        <taxon>Pseudomonadota</taxon>
        <taxon>Alphaproteobacteria</taxon>
        <taxon>Sphingomonadales</taxon>
        <taxon>Erythrobacteraceae</taxon>
        <taxon>Alteraurantiacibacter</taxon>
    </lineage>
</organism>
<dbReference type="Gene3D" id="1.10.357.10">
    <property type="entry name" value="Tetracycline Repressor, domain 2"/>
    <property type="match status" value="1"/>
</dbReference>
<name>A0A4T3F3J8_9SPHN</name>
<sequence>MAGLDPAPPSHYIPLDMEKLATRGRPREFDVDQALAAALSVFWTKGYEGASLTDLTEAMGITRPSLYAAFGNKEELFKQALDLYESEKLSYVKGALEAPTARGVVERFLEGAIGNVAGGSCRGCLGVIASVNCSNPDSPIRAEVLARAESSRAAIRQRMQRAIDEGDFLVPVDAEAITRYMTTVMQGLSVQASAGASVEELQEVAKAALAMWPSK</sequence>
<evidence type="ECO:0000259" key="5">
    <source>
        <dbReference type="PROSITE" id="PS50977"/>
    </source>
</evidence>
<dbReference type="Gene3D" id="1.10.10.60">
    <property type="entry name" value="Homeodomain-like"/>
    <property type="match status" value="1"/>
</dbReference>
<dbReference type="SUPFAM" id="SSF48498">
    <property type="entry name" value="Tetracyclin repressor-like, C-terminal domain"/>
    <property type="match status" value="1"/>
</dbReference>
<keyword evidence="1" id="KW-0805">Transcription regulation</keyword>
<evidence type="ECO:0000256" key="2">
    <source>
        <dbReference type="ARBA" id="ARBA00023125"/>
    </source>
</evidence>
<dbReference type="InterPro" id="IPR023772">
    <property type="entry name" value="DNA-bd_HTH_TetR-type_CS"/>
</dbReference>
<evidence type="ECO:0000256" key="1">
    <source>
        <dbReference type="ARBA" id="ARBA00023015"/>
    </source>
</evidence>
<dbReference type="SUPFAM" id="SSF46689">
    <property type="entry name" value="Homeodomain-like"/>
    <property type="match status" value="1"/>
</dbReference>
<dbReference type="Pfam" id="PF00440">
    <property type="entry name" value="TetR_N"/>
    <property type="match status" value="1"/>
</dbReference>
<dbReference type="Pfam" id="PF16925">
    <property type="entry name" value="TetR_C_13"/>
    <property type="match status" value="1"/>
</dbReference>
<protein>
    <submittedName>
        <fullName evidence="6">TetR/AcrR family transcriptional regulator</fullName>
    </submittedName>
</protein>
<dbReference type="InterPro" id="IPR009057">
    <property type="entry name" value="Homeodomain-like_sf"/>
</dbReference>
<dbReference type="PANTHER" id="PTHR47506">
    <property type="entry name" value="TRANSCRIPTIONAL REGULATORY PROTEIN"/>
    <property type="match status" value="1"/>
</dbReference>